<organism evidence="3 4">
    <name type="scientific">Laccaria amethystina LaAM-08-1</name>
    <dbReference type="NCBI Taxonomy" id="1095629"/>
    <lineage>
        <taxon>Eukaryota</taxon>
        <taxon>Fungi</taxon>
        <taxon>Dikarya</taxon>
        <taxon>Basidiomycota</taxon>
        <taxon>Agaricomycotina</taxon>
        <taxon>Agaricomycetes</taxon>
        <taxon>Agaricomycetidae</taxon>
        <taxon>Agaricales</taxon>
        <taxon>Agaricineae</taxon>
        <taxon>Hydnangiaceae</taxon>
        <taxon>Laccaria</taxon>
    </lineage>
</organism>
<protein>
    <recommendedName>
        <fullName evidence="2">DUF6533 domain-containing protein</fullName>
    </recommendedName>
</protein>
<evidence type="ECO:0000256" key="1">
    <source>
        <dbReference type="SAM" id="Phobius"/>
    </source>
</evidence>
<keyword evidence="1" id="KW-1133">Transmembrane helix</keyword>
<gene>
    <name evidence="3" type="ORF">K443DRAFT_678908</name>
</gene>
<proteinExistence type="predicted"/>
<dbReference type="STRING" id="1095629.A0A0C9XSR0"/>
<reference evidence="3 4" key="1">
    <citation type="submission" date="2014-04" db="EMBL/GenBank/DDBJ databases">
        <authorList>
            <consortium name="DOE Joint Genome Institute"/>
            <person name="Kuo A."/>
            <person name="Kohler A."/>
            <person name="Nagy L.G."/>
            <person name="Floudas D."/>
            <person name="Copeland A."/>
            <person name="Barry K.W."/>
            <person name="Cichocki N."/>
            <person name="Veneault-Fourrey C."/>
            <person name="LaButti K."/>
            <person name="Lindquist E.A."/>
            <person name="Lipzen A."/>
            <person name="Lundell T."/>
            <person name="Morin E."/>
            <person name="Murat C."/>
            <person name="Sun H."/>
            <person name="Tunlid A."/>
            <person name="Henrissat B."/>
            <person name="Grigoriev I.V."/>
            <person name="Hibbett D.S."/>
            <person name="Martin F."/>
            <person name="Nordberg H.P."/>
            <person name="Cantor M.N."/>
            <person name="Hua S.X."/>
        </authorList>
    </citation>
    <scope>NUCLEOTIDE SEQUENCE [LARGE SCALE GENOMIC DNA]</scope>
    <source>
        <strain evidence="3 4">LaAM-08-1</strain>
    </source>
</reference>
<dbReference type="Proteomes" id="UP000054477">
    <property type="component" value="Unassembled WGS sequence"/>
</dbReference>
<keyword evidence="4" id="KW-1185">Reference proteome</keyword>
<feature type="transmembrane region" description="Helical" evidence="1">
    <location>
        <begin position="55"/>
        <end position="77"/>
    </location>
</feature>
<feature type="transmembrane region" description="Helical" evidence="1">
    <location>
        <begin position="209"/>
        <end position="229"/>
    </location>
</feature>
<feature type="transmembrane region" description="Helical" evidence="1">
    <location>
        <begin position="168"/>
        <end position="188"/>
    </location>
</feature>
<dbReference type="OrthoDB" id="3242376at2759"/>
<dbReference type="InterPro" id="IPR045340">
    <property type="entry name" value="DUF6533"/>
</dbReference>
<evidence type="ECO:0000313" key="4">
    <source>
        <dbReference type="Proteomes" id="UP000054477"/>
    </source>
</evidence>
<evidence type="ECO:0000313" key="3">
    <source>
        <dbReference type="EMBL" id="KIK00797.1"/>
    </source>
</evidence>
<dbReference type="AlphaFoldDB" id="A0A0C9XSR0"/>
<keyword evidence="1" id="KW-0472">Membrane</keyword>
<sequence>MSSPPPDAQALATAALHLTAGKYFQIAAFVMLVYDQILTFPDEVERIWKQNWSGATILFLINRYVTPLQFIVGIDAFQDPIWTKSVCDRFVAFEGSSTAAMVAVCEMIMILRVYALYGRSRLILAFLMFLWVMQVTLSSIGMRTGFAVPLPPGFVGCIFSSASPLFPALWVTPLVTDCCIFFLTLWRTRTFIKRSRRTPTIHLFLRDGLMYFLVIFMANLFNTLMFFLGPSDLKAVGASFSQLITATMISRLVLNLRSLSYVSDSHDAALIPLRNTDSHVNVSAFVARTIGNLGEDMETFLDFNEEKGNDIPLKKTDYRSQLSDMDTRWSVQPSHGLETS</sequence>
<dbReference type="Pfam" id="PF20151">
    <property type="entry name" value="DUF6533"/>
    <property type="match status" value="1"/>
</dbReference>
<dbReference type="EMBL" id="KN838618">
    <property type="protein sequence ID" value="KIK00797.1"/>
    <property type="molecule type" value="Genomic_DNA"/>
</dbReference>
<dbReference type="HOGENOM" id="CLU_035509_2_2_1"/>
<name>A0A0C9XSR0_9AGAR</name>
<keyword evidence="1" id="KW-0812">Transmembrane</keyword>
<feature type="transmembrane region" description="Helical" evidence="1">
    <location>
        <begin position="97"/>
        <end position="115"/>
    </location>
</feature>
<evidence type="ECO:0000259" key="2">
    <source>
        <dbReference type="Pfam" id="PF20151"/>
    </source>
</evidence>
<feature type="domain" description="DUF6533" evidence="2">
    <location>
        <begin position="23"/>
        <end position="68"/>
    </location>
</feature>
<reference evidence="4" key="2">
    <citation type="submission" date="2015-01" db="EMBL/GenBank/DDBJ databases">
        <title>Evolutionary Origins and Diversification of the Mycorrhizal Mutualists.</title>
        <authorList>
            <consortium name="DOE Joint Genome Institute"/>
            <consortium name="Mycorrhizal Genomics Consortium"/>
            <person name="Kohler A."/>
            <person name="Kuo A."/>
            <person name="Nagy L.G."/>
            <person name="Floudas D."/>
            <person name="Copeland A."/>
            <person name="Barry K.W."/>
            <person name="Cichocki N."/>
            <person name="Veneault-Fourrey C."/>
            <person name="LaButti K."/>
            <person name="Lindquist E.A."/>
            <person name="Lipzen A."/>
            <person name="Lundell T."/>
            <person name="Morin E."/>
            <person name="Murat C."/>
            <person name="Riley R."/>
            <person name="Ohm R."/>
            <person name="Sun H."/>
            <person name="Tunlid A."/>
            <person name="Henrissat B."/>
            <person name="Grigoriev I.V."/>
            <person name="Hibbett D.S."/>
            <person name="Martin F."/>
        </authorList>
    </citation>
    <scope>NUCLEOTIDE SEQUENCE [LARGE SCALE GENOMIC DNA]</scope>
    <source>
        <strain evidence="4">LaAM-08-1</strain>
    </source>
</reference>
<accession>A0A0C9XSR0</accession>
<feature type="transmembrane region" description="Helical" evidence="1">
    <location>
        <begin position="12"/>
        <end position="34"/>
    </location>
</feature>
<feature type="transmembrane region" description="Helical" evidence="1">
    <location>
        <begin position="122"/>
        <end position="142"/>
    </location>
</feature>